<dbReference type="EMBL" id="FUWZ01000005">
    <property type="protein sequence ID" value="SKA41136.1"/>
    <property type="molecule type" value="Genomic_DNA"/>
</dbReference>
<protein>
    <submittedName>
        <fullName evidence="1">Uncharacterized protein</fullName>
    </submittedName>
</protein>
<evidence type="ECO:0000313" key="1">
    <source>
        <dbReference type="EMBL" id="SKA41136.1"/>
    </source>
</evidence>
<keyword evidence="2" id="KW-1185">Reference proteome</keyword>
<organism evidence="1 2">
    <name type="scientific">Chitinophaga eiseniae</name>
    <dbReference type="NCBI Taxonomy" id="634771"/>
    <lineage>
        <taxon>Bacteria</taxon>
        <taxon>Pseudomonadati</taxon>
        <taxon>Bacteroidota</taxon>
        <taxon>Chitinophagia</taxon>
        <taxon>Chitinophagales</taxon>
        <taxon>Chitinophagaceae</taxon>
        <taxon>Chitinophaga</taxon>
    </lineage>
</organism>
<reference evidence="2" key="1">
    <citation type="submission" date="2017-02" db="EMBL/GenBank/DDBJ databases">
        <authorList>
            <person name="Varghese N."/>
            <person name="Submissions S."/>
        </authorList>
    </citation>
    <scope>NUCLEOTIDE SEQUENCE [LARGE SCALE GENOMIC DNA]</scope>
    <source>
        <strain evidence="2">DSM 22224</strain>
    </source>
</reference>
<dbReference type="AlphaFoldDB" id="A0A1T4TKZ7"/>
<sequence length="162" mass="19290">MELLQYEFTTAPKGSYLGNIGELIKKIRYYRTNVPIEEFKAALPSLKLLEQRLQEFDDSIGLMKRYYVDEIMEELQQEAEVEGKLMVDIERFSKIIINTIFREEFVIKEFAFDFRIKEAVKWLEFYGYKSEQIIDERLNVVKDIFRSACSMHNIIFIDSTLT</sequence>
<dbReference type="OrthoDB" id="9853725at2"/>
<dbReference type="Proteomes" id="UP000190367">
    <property type="component" value="Unassembled WGS sequence"/>
</dbReference>
<proteinExistence type="predicted"/>
<dbReference type="RefSeq" id="WP_143313132.1">
    <property type="nucleotide sequence ID" value="NZ_FUWZ01000005.1"/>
</dbReference>
<accession>A0A1T4TKZ7</accession>
<name>A0A1T4TKZ7_9BACT</name>
<gene>
    <name evidence="1" type="ORF">SAMN04488128_105345</name>
</gene>
<evidence type="ECO:0000313" key="2">
    <source>
        <dbReference type="Proteomes" id="UP000190367"/>
    </source>
</evidence>